<dbReference type="Proteomes" id="UP000249451">
    <property type="component" value="Unassembled WGS sequence"/>
</dbReference>
<sequence>MTHETIFDDNRNVDFGSFDLEFRRNLRLLTMFVQERGGIPLVTTSRYHGIDLGGWLNDLRRNPHHLSPGQRCALRSIPGVTLSPTDNLPREITTPEDRAYLWNRLKLWSENPAKDPVIQRQLEAMRRARLRRLRKSATTPRQSHPESEPEKPTRPLSPLLKED</sequence>
<dbReference type="EMBL" id="QFNY01000139">
    <property type="protein sequence ID" value="PZP00294.1"/>
    <property type="molecule type" value="Genomic_DNA"/>
</dbReference>
<feature type="compositionally biased region" description="Basic and acidic residues" evidence="1">
    <location>
        <begin position="143"/>
        <end position="153"/>
    </location>
</feature>
<proteinExistence type="predicted"/>
<reference evidence="2 3" key="1">
    <citation type="submission" date="2017-11" db="EMBL/GenBank/DDBJ databases">
        <title>Infants hospitalized years apart are colonized by the same room-sourced microbial strains.</title>
        <authorList>
            <person name="Brooks B."/>
            <person name="Olm M.R."/>
            <person name="Firek B.A."/>
            <person name="Baker R."/>
            <person name="Thomas B.C."/>
            <person name="Morowitz M.J."/>
            <person name="Banfield J.F."/>
        </authorList>
    </citation>
    <scope>NUCLEOTIDE SEQUENCE [LARGE SCALE GENOMIC DNA]</scope>
    <source>
        <strain evidence="2">S2_012_000_R3_87</strain>
    </source>
</reference>
<evidence type="ECO:0000313" key="2">
    <source>
        <dbReference type="EMBL" id="PZP00294.1"/>
    </source>
</evidence>
<evidence type="ECO:0000313" key="3">
    <source>
        <dbReference type="Proteomes" id="UP000249451"/>
    </source>
</evidence>
<gene>
    <name evidence="2" type="ORF">DI609_06605</name>
</gene>
<name>A0A2W5B3D8_9CORY</name>
<feature type="region of interest" description="Disordered" evidence="1">
    <location>
        <begin position="133"/>
        <end position="163"/>
    </location>
</feature>
<protein>
    <recommendedName>
        <fullName evidence="4">Helicase-associated domain-containing protein</fullName>
    </recommendedName>
</protein>
<evidence type="ECO:0000256" key="1">
    <source>
        <dbReference type="SAM" id="MobiDB-lite"/>
    </source>
</evidence>
<accession>A0A2W5B3D8</accession>
<organism evidence="2 3">
    <name type="scientific">Corynebacterium urealyticum</name>
    <dbReference type="NCBI Taxonomy" id="43771"/>
    <lineage>
        <taxon>Bacteria</taxon>
        <taxon>Bacillati</taxon>
        <taxon>Actinomycetota</taxon>
        <taxon>Actinomycetes</taxon>
        <taxon>Mycobacteriales</taxon>
        <taxon>Corynebacteriaceae</taxon>
        <taxon>Corynebacterium</taxon>
    </lineage>
</organism>
<dbReference type="AlphaFoldDB" id="A0A2W5B3D8"/>
<evidence type="ECO:0008006" key="4">
    <source>
        <dbReference type="Google" id="ProtNLM"/>
    </source>
</evidence>
<comment type="caution">
    <text evidence="2">The sequence shown here is derived from an EMBL/GenBank/DDBJ whole genome shotgun (WGS) entry which is preliminary data.</text>
</comment>